<evidence type="ECO:0000313" key="1">
    <source>
        <dbReference type="EMBL" id="CUN33139.1"/>
    </source>
</evidence>
<dbReference type="RefSeq" id="WP_057320028.1">
    <property type="nucleotide sequence ID" value="NZ_CYXP01000014.1"/>
</dbReference>
<sequence>MKWIITISAILLFALAGCGKDKQSTNELITVDVTKNYPEKELTLQDFMDVEYIPLETNDEFVTQGKVMAIGAEVILITNWANDGNLFVFDRKTGKALKKINRKGQGGEEYVGITEIVLDEANKEIFVIAYTGSKISVYDLDGNFKRSFKAAGTESHVNTFNYDRENLISYVPDNSLENPSNAIPPYYLIFSKQDGSITRKISIPFKEIKSPVARDGENWENWAAPVPTAMYQIVPDHTNWVLMETSSDTIYHYLPDANTTIPLIVRTPSIHSMDPPEVFLIPTVFTDRYYFMSLLKAEFNFETGRGFPISGLMYDRLENSLFIPKIYNGDYTSKREVDMTSRPLDEEFVIGQSLQAHELVEAYGKGRLKGKLKEIATTLDEESNPVIMLIKHKKNKY</sequence>
<evidence type="ECO:0000313" key="2">
    <source>
        <dbReference type="Proteomes" id="UP000095591"/>
    </source>
</evidence>
<dbReference type="Proteomes" id="UP000095591">
    <property type="component" value="Unassembled WGS sequence"/>
</dbReference>
<dbReference type="EMBL" id="CYXP01000014">
    <property type="protein sequence ID" value="CUN33139.1"/>
    <property type="molecule type" value="Genomic_DNA"/>
</dbReference>
<accession>A0A173W030</accession>
<gene>
    <name evidence="1" type="ORF">ERS852429_04279</name>
</gene>
<evidence type="ECO:0008006" key="3">
    <source>
        <dbReference type="Google" id="ProtNLM"/>
    </source>
</evidence>
<dbReference type="PROSITE" id="PS51257">
    <property type="entry name" value="PROKAR_LIPOPROTEIN"/>
    <property type="match status" value="1"/>
</dbReference>
<organism evidence="1 2">
    <name type="scientific">Parabacteroides distasonis</name>
    <dbReference type="NCBI Taxonomy" id="823"/>
    <lineage>
        <taxon>Bacteria</taxon>
        <taxon>Pseudomonadati</taxon>
        <taxon>Bacteroidota</taxon>
        <taxon>Bacteroidia</taxon>
        <taxon>Bacteroidales</taxon>
        <taxon>Tannerellaceae</taxon>
        <taxon>Parabacteroides</taxon>
    </lineage>
</organism>
<name>A0A173W030_PARDI</name>
<proteinExistence type="predicted"/>
<dbReference type="InterPro" id="IPR011042">
    <property type="entry name" value="6-blade_b-propeller_TolB-like"/>
</dbReference>
<dbReference type="Pfam" id="PF17170">
    <property type="entry name" value="DUF5128"/>
    <property type="match status" value="1"/>
</dbReference>
<dbReference type="AlphaFoldDB" id="A0A173W030"/>
<dbReference type="SUPFAM" id="SSF63825">
    <property type="entry name" value="YWTD domain"/>
    <property type="match status" value="1"/>
</dbReference>
<protein>
    <recommendedName>
        <fullName evidence="3">6-bladed beta-propeller</fullName>
    </recommendedName>
</protein>
<reference evidence="1 2" key="1">
    <citation type="submission" date="2015-09" db="EMBL/GenBank/DDBJ databases">
        <authorList>
            <consortium name="Pathogen Informatics"/>
        </authorList>
    </citation>
    <scope>NUCLEOTIDE SEQUENCE [LARGE SCALE GENOMIC DNA]</scope>
    <source>
        <strain evidence="1 2">2789STDY5608872</strain>
    </source>
</reference>
<dbReference type="Gene3D" id="2.120.10.30">
    <property type="entry name" value="TolB, C-terminal domain"/>
    <property type="match status" value="1"/>
</dbReference>